<dbReference type="Pfam" id="PF02410">
    <property type="entry name" value="RsfS"/>
    <property type="match status" value="1"/>
</dbReference>
<dbReference type="GO" id="GO:0005739">
    <property type="term" value="C:mitochondrion"/>
    <property type="evidence" value="ECO:0007669"/>
    <property type="project" value="UniProtKB-SubCell"/>
</dbReference>
<dbReference type="EMBL" id="JAPXFL010000002">
    <property type="protein sequence ID" value="KAK9509912.1"/>
    <property type="molecule type" value="Genomic_DNA"/>
</dbReference>
<evidence type="ECO:0000256" key="5">
    <source>
        <dbReference type="ARBA" id="ARBA00073331"/>
    </source>
</evidence>
<evidence type="ECO:0000256" key="1">
    <source>
        <dbReference type="ARBA" id="ARBA00004173"/>
    </source>
</evidence>
<dbReference type="GO" id="GO:0017148">
    <property type="term" value="P:negative regulation of translation"/>
    <property type="evidence" value="ECO:0007669"/>
    <property type="project" value="TreeGrafter"/>
</dbReference>
<dbReference type="HAMAP" id="MF_01477">
    <property type="entry name" value="Iojap_RsfS"/>
    <property type="match status" value="1"/>
</dbReference>
<protein>
    <recommendedName>
        <fullName evidence="5">Mitochondrial assembly of ribosomal large subunit protein 1</fullName>
    </recommendedName>
</protein>
<keyword evidence="3" id="KW-0496">Mitochondrion</keyword>
<dbReference type="InterPro" id="IPR043519">
    <property type="entry name" value="NT_sf"/>
</dbReference>
<reference evidence="6 7" key="1">
    <citation type="submission" date="2022-12" db="EMBL/GenBank/DDBJ databases">
        <title>Chromosome-level genome assembly of true bugs.</title>
        <authorList>
            <person name="Ma L."/>
            <person name="Li H."/>
        </authorList>
    </citation>
    <scope>NUCLEOTIDE SEQUENCE [LARGE SCALE GENOMIC DNA]</scope>
    <source>
        <strain evidence="6">Lab_2022b</strain>
    </source>
</reference>
<sequence length="225" mass="26094">MSLLVSRTFFRQLYHLNSSSIFNKSLRLLCSHKDNDSFTPKYKVFKDEDSEVIYDVQEERLKQRSRVAEKKYPVQDFNVERSETGVLSVENVVELLKSHHANDIFVIKLPIEMNYANFMVIITGNSRRHLNGLAELIKREFKCRRINQDSVPTVEGTNSDWIAIDLGNIVVHLMMESIRETYDLESLWAVGAKYDLKSNTVSSNEEVLQLLKKHSINLDDLQPKT</sequence>
<evidence type="ECO:0000313" key="7">
    <source>
        <dbReference type="Proteomes" id="UP001461498"/>
    </source>
</evidence>
<keyword evidence="7" id="KW-1185">Reference proteome</keyword>
<dbReference type="NCBIfam" id="TIGR00090">
    <property type="entry name" value="rsfS_iojap_ybeB"/>
    <property type="match status" value="1"/>
</dbReference>
<comment type="function">
    <text evidence="4">Required for normal mitochondrial ribosome function and mitochondrial translation. May play a role in ribosome biogenesis by preventing premature association of the 28S and 39S ribosomal subunits. Interacts with mitochondrial ribosomal protein uL14m (MRPL14), probably blocking formation of intersubunit bridge B8, preventing association of the 28S and 39S ribosomal subunits. Addition to isolated mitochondrial ribosomal subunits partially inhibits translation, probably by interfering with the association of the 28S and 39S ribosomal subunits and the formation of functional ribosomes. May also participate in the assembly and/or regulation of the stability of the large subunit of the mitochondrial ribosome. May function as a ribosomal silencing factor.</text>
</comment>
<comment type="similarity">
    <text evidence="2">Belongs to the Iojap/RsfS family.</text>
</comment>
<accession>A0AAW1DHL4</accession>
<dbReference type="Proteomes" id="UP001461498">
    <property type="component" value="Unassembled WGS sequence"/>
</dbReference>
<name>A0AAW1DHL4_9HEMI</name>
<evidence type="ECO:0000256" key="2">
    <source>
        <dbReference type="ARBA" id="ARBA00010574"/>
    </source>
</evidence>
<evidence type="ECO:0000313" key="6">
    <source>
        <dbReference type="EMBL" id="KAK9509912.1"/>
    </source>
</evidence>
<comment type="caution">
    <text evidence="6">The sequence shown here is derived from an EMBL/GenBank/DDBJ whole genome shotgun (WGS) entry which is preliminary data.</text>
</comment>
<dbReference type="SUPFAM" id="SSF81301">
    <property type="entry name" value="Nucleotidyltransferase"/>
    <property type="match status" value="1"/>
</dbReference>
<gene>
    <name evidence="6" type="ORF">O3M35_004801</name>
</gene>
<dbReference type="FunFam" id="3.30.460.10:FF:000018">
    <property type="entry name" value="Mitochondrial assembly of ribosomal large subunit 1"/>
    <property type="match status" value="1"/>
</dbReference>
<dbReference type="PANTHER" id="PTHR21043">
    <property type="entry name" value="IOJAP SUPERFAMILY ORTHOLOG"/>
    <property type="match status" value="1"/>
</dbReference>
<evidence type="ECO:0000256" key="4">
    <source>
        <dbReference type="ARBA" id="ARBA00053669"/>
    </source>
</evidence>
<evidence type="ECO:0000256" key="3">
    <source>
        <dbReference type="ARBA" id="ARBA00023128"/>
    </source>
</evidence>
<dbReference type="PANTHER" id="PTHR21043:SF0">
    <property type="entry name" value="MITOCHONDRIAL ASSEMBLY OF RIBOSOMAL LARGE SUBUNIT PROTEIN 1"/>
    <property type="match status" value="1"/>
</dbReference>
<proteinExistence type="inferred from homology"/>
<dbReference type="AlphaFoldDB" id="A0AAW1DHL4"/>
<organism evidence="6 7">
    <name type="scientific">Rhynocoris fuscipes</name>
    <dbReference type="NCBI Taxonomy" id="488301"/>
    <lineage>
        <taxon>Eukaryota</taxon>
        <taxon>Metazoa</taxon>
        <taxon>Ecdysozoa</taxon>
        <taxon>Arthropoda</taxon>
        <taxon>Hexapoda</taxon>
        <taxon>Insecta</taxon>
        <taxon>Pterygota</taxon>
        <taxon>Neoptera</taxon>
        <taxon>Paraneoptera</taxon>
        <taxon>Hemiptera</taxon>
        <taxon>Heteroptera</taxon>
        <taxon>Panheteroptera</taxon>
        <taxon>Cimicomorpha</taxon>
        <taxon>Reduviidae</taxon>
        <taxon>Harpactorinae</taxon>
        <taxon>Harpactorini</taxon>
        <taxon>Rhynocoris</taxon>
    </lineage>
</organism>
<dbReference type="Gene3D" id="3.30.460.10">
    <property type="entry name" value="Beta Polymerase, domain 2"/>
    <property type="match status" value="1"/>
</dbReference>
<dbReference type="GO" id="GO:0043023">
    <property type="term" value="F:ribosomal large subunit binding"/>
    <property type="evidence" value="ECO:0007669"/>
    <property type="project" value="TreeGrafter"/>
</dbReference>
<dbReference type="GO" id="GO:0090071">
    <property type="term" value="P:negative regulation of ribosome biogenesis"/>
    <property type="evidence" value="ECO:0007669"/>
    <property type="project" value="TreeGrafter"/>
</dbReference>
<dbReference type="InterPro" id="IPR004394">
    <property type="entry name" value="Iojap/RsfS/C7orf30"/>
</dbReference>
<comment type="subcellular location">
    <subcellularLocation>
        <location evidence="1">Mitochondrion</location>
    </subcellularLocation>
</comment>